<evidence type="ECO:0000313" key="2">
    <source>
        <dbReference type="EMBL" id="CAF1198851.1"/>
    </source>
</evidence>
<protein>
    <recommendedName>
        <fullName evidence="1">PDZ domain-containing protein</fullName>
    </recommendedName>
</protein>
<evidence type="ECO:0000313" key="3">
    <source>
        <dbReference type="EMBL" id="CAF4009037.1"/>
    </source>
</evidence>
<organism evidence="2 4">
    <name type="scientific">Didymodactylos carnosus</name>
    <dbReference type="NCBI Taxonomy" id="1234261"/>
    <lineage>
        <taxon>Eukaryota</taxon>
        <taxon>Metazoa</taxon>
        <taxon>Spiralia</taxon>
        <taxon>Gnathifera</taxon>
        <taxon>Rotifera</taxon>
        <taxon>Eurotatoria</taxon>
        <taxon>Bdelloidea</taxon>
        <taxon>Philodinida</taxon>
        <taxon>Philodinidae</taxon>
        <taxon>Didymodactylos</taxon>
    </lineage>
</organism>
<dbReference type="SUPFAM" id="SSF50156">
    <property type="entry name" value="PDZ domain-like"/>
    <property type="match status" value="1"/>
</dbReference>
<evidence type="ECO:0000313" key="4">
    <source>
        <dbReference type="Proteomes" id="UP000677228"/>
    </source>
</evidence>
<dbReference type="InterPro" id="IPR001478">
    <property type="entry name" value="PDZ"/>
</dbReference>
<reference evidence="2" key="1">
    <citation type="submission" date="2021-02" db="EMBL/GenBank/DDBJ databases">
        <authorList>
            <person name="Nowell W R."/>
        </authorList>
    </citation>
    <scope>NUCLEOTIDE SEQUENCE</scope>
</reference>
<feature type="domain" description="PDZ" evidence="1">
    <location>
        <begin position="70"/>
        <end position="166"/>
    </location>
</feature>
<dbReference type="Proteomes" id="UP000677228">
    <property type="component" value="Unassembled WGS sequence"/>
</dbReference>
<dbReference type="EMBL" id="CAJNOK010014156">
    <property type="protein sequence ID" value="CAF1198851.1"/>
    <property type="molecule type" value="Genomic_DNA"/>
</dbReference>
<feature type="non-terminal residue" evidence="2">
    <location>
        <position position="1"/>
    </location>
</feature>
<sequence length="166" mass="19088">IYESFIPTQLDELSYRFSQHQNNVVRILYLIPSNIVNHTFNATIKSIFEYNIDDLVTDDIETFKIPVVKVVDLYRHDQLEDGYGIEWIGGGNEDEHQQQPETISVRSVQTNCEHLPTQIRRSLSKILPGDVVVELNGVSTVNMGMREFIKNLKLSGSRVRIRLKSV</sequence>
<name>A0A8S2EDX9_9BILA</name>
<dbReference type="InterPro" id="IPR036034">
    <property type="entry name" value="PDZ_sf"/>
</dbReference>
<dbReference type="EMBL" id="CAJOBA010035690">
    <property type="protein sequence ID" value="CAF4009037.1"/>
    <property type="molecule type" value="Genomic_DNA"/>
</dbReference>
<evidence type="ECO:0000259" key="1">
    <source>
        <dbReference type="PROSITE" id="PS50106"/>
    </source>
</evidence>
<dbReference type="Gene3D" id="2.30.42.10">
    <property type="match status" value="1"/>
</dbReference>
<proteinExistence type="predicted"/>
<dbReference type="PROSITE" id="PS50106">
    <property type="entry name" value="PDZ"/>
    <property type="match status" value="1"/>
</dbReference>
<gene>
    <name evidence="2" type="ORF">OVA965_LOCUS23885</name>
    <name evidence="3" type="ORF">TMI583_LOCUS24608</name>
</gene>
<accession>A0A8S2EDX9</accession>
<dbReference type="Proteomes" id="UP000682733">
    <property type="component" value="Unassembled WGS sequence"/>
</dbReference>
<comment type="caution">
    <text evidence="2">The sequence shown here is derived from an EMBL/GenBank/DDBJ whole genome shotgun (WGS) entry which is preliminary data.</text>
</comment>
<dbReference type="AlphaFoldDB" id="A0A8S2EDX9"/>